<dbReference type="SUPFAM" id="SSF46626">
    <property type="entry name" value="Cytochrome c"/>
    <property type="match status" value="2"/>
</dbReference>
<dbReference type="RefSeq" id="WP_084721398.1">
    <property type="nucleotide sequence ID" value="NZ_BJYZ01000032.1"/>
</dbReference>
<keyword evidence="12" id="KW-1185">Reference proteome</keyword>
<evidence type="ECO:0000256" key="6">
    <source>
        <dbReference type="ARBA" id="ARBA00023004"/>
    </source>
</evidence>
<keyword evidence="5" id="KW-0560">Oxidoreductase</keyword>
<dbReference type="InterPro" id="IPR009056">
    <property type="entry name" value="Cyt_c-like_dom"/>
</dbReference>
<gene>
    <name evidence="11" type="ORF">SAE02_60080</name>
</gene>
<dbReference type="Gene3D" id="1.10.760.10">
    <property type="entry name" value="Cytochrome c-like domain"/>
    <property type="match status" value="2"/>
</dbReference>
<dbReference type="InterPro" id="IPR036909">
    <property type="entry name" value="Cyt_c-like_dom_sf"/>
</dbReference>
<feature type="chain" id="PRO_5022117418" description="Cytochrome c domain-containing protein" evidence="9">
    <location>
        <begin position="33"/>
        <end position="723"/>
    </location>
</feature>
<evidence type="ECO:0000256" key="2">
    <source>
        <dbReference type="ARBA" id="ARBA00022617"/>
    </source>
</evidence>
<dbReference type="GO" id="GO:0030313">
    <property type="term" value="C:cell envelope"/>
    <property type="evidence" value="ECO:0007669"/>
    <property type="project" value="UniProtKB-SubCell"/>
</dbReference>
<keyword evidence="3 7" id="KW-0479">Metal-binding</keyword>
<dbReference type="GO" id="GO:0009055">
    <property type="term" value="F:electron transfer activity"/>
    <property type="evidence" value="ECO:0007669"/>
    <property type="project" value="InterPro"/>
</dbReference>
<comment type="subcellular location">
    <subcellularLocation>
        <location evidence="1">Cell envelope</location>
    </subcellularLocation>
</comment>
<evidence type="ECO:0000256" key="3">
    <source>
        <dbReference type="ARBA" id="ARBA00022723"/>
    </source>
</evidence>
<dbReference type="AlphaFoldDB" id="A0A512E076"/>
<feature type="signal peptide" evidence="9">
    <location>
        <begin position="1"/>
        <end position="32"/>
    </location>
</feature>
<feature type="domain" description="Cytochrome c" evidence="10">
    <location>
        <begin position="446"/>
        <end position="649"/>
    </location>
</feature>
<feature type="region of interest" description="Disordered" evidence="8">
    <location>
        <begin position="52"/>
        <end position="78"/>
    </location>
</feature>
<dbReference type="PANTHER" id="PTHR30600:SF10">
    <property type="entry name" value="BLL6722 PROTEIN"/>
    <property type="match status" value="1"/>
</dbReference>
<dbReference type="GO" id="GO:0020037">
    <property type="term" value="F:heme binding"/>
    <property type="evidence" value="ECO:0007669"/>
    <property type="project" value="InterPro"/>
</dbReference>
<name>A0A512E076_9PROT</name>
<feature type="compositionally biased region" description="Basic and acidic residues" evidence="8">
    <location>
        <begin position="66"/>
        <end position="75"/>
    </location>
</feature>
<comment type="caution">
    <text evidence="11">The sequence shown here is derived from an EMBL/GenBank/DDBJ whole genome shotgun (WGS) entry which is preliminary data.</text>
</comment>
<evidence type="ECO:0000256" key="5">
    <source>
        <dbReference type="ARBA" id="ARBA00023002"/>
    </source>
</evidence>
<evidence type="ECO:0000313" key="11">
    <source>
        <dbReference type="EMBL" id="GEO41860.1"/>
    </source>
</evidence>
<organism evidence="11 12">
    <name type="scientific">Skermanella aerolata</name>
    <dbReference type="NCBI Taxonomy" id="393310"/>
    <lineage>
        <taxon>Bacteria</taxon>
        <taxon>Pseudomonadati</taxon>
        <taxon>Pseudomonadota</taxon>
        <taxon>Alphaproteobacteria</taxon>
        <taxon>Rhodospirillales</taxon>
        <taxon>Azospirillaceae</taxon>
        <taxon>Skermanella</taxon>
    </lineage>
</organism>
<dbReference type="GO" id="GO:0046872">
    <property type="term" value="F:metal ion binding"/>
    <property type="evidence" value="ECO:0007669"/>
    <property type="project" value="UniProtKB-KW"/>
</dbReference>
<keyword evidence="4 9" id="KW-0732">Signal</keyword>
<proteinExistence type="predicted"/>
<evidence type="ECO:0000256" key="8">
    <source>
        <dbReference type="SAM" id="MobiDB-lite"/>
    </source>
</evidence>
<evidence type="ECO:0000256" key="7">
    <source>
        <dbReference type="PROSITE-ProRule" id="PRU00433"/>
    </source>
</evidence>
<reference evidence="11 12" key="1">
    <citation type="submission" date="2019-07" db="EMBL/GenBank/DDBJ databases">
        <title>Whole genome shotgun sequence of Skermanella aerolata NBRC 106429.</title>
        <authorList>
            <person name="Hosoyama A."/>
            <person name="Uohara A."/>
            <person name="Ohji S."/>
            <person name="Ichikawa N."/>
        </authorList>
    </citation>
    <scope>NUCLEOTIDE SEQUENCE [LARGE SCALE GENOMIC DNA]</scope>
    <source>
        <strain evidence="11 12">NBRC 106429</strain>
    </source>
</reference>
<dbReference type="EMBL" id="BJYZ01000032">
    <property type="protein sequence ID" value="GEO41860.1"/>
    <property type="molecule type" value="Genomic_DNA"/>
</dbReference>
<dbReference type="PROSITE" id="PS51007">
    <property type="entry name" value="CYTC"/>
    <property type="match status" value="1"/>
</dbReference>
<keyword evidence="6 7" id="KW-0408">Iron</keyword>
<protein>
    <recommendedName>
        <fullName evidence="10">Cytochrome c domain-containing protein</fullName>
    </recommendedName>
</protein>
<dbReference type="Proteomes" id="UP000321523">
    <property type="component" value="Unassembled WGS sequence"/>
</dbReference>
<dbReference type="InterPro" id="IPR051395">
    <property type="entry name" value="Cytochrome_c_Peroxidase/MauG"/>
</dbReference>
<dbReference type="InterPro" id="IPR004852">
    <property type="entry name" value="Di-haem_cyt_c_peroxidsae"/>
</dbReference>
<evidence type="ECO:0000256" key="1">
    <source>
        <dbReference type="ARBA" id="ARBA00004196"/>
    </source>
</evidence>
<dbReference type="Pfam" id="PF03150">
    <property type="entry name" value="CCP_MauG"/>
    <property type="match status" value="1"/>
</dbReference>
<feature type="compositionally biased region" description="Acidic residues" evidence="8">
    <location>
        <begin position="52"/>
        <end position="65"/>
    </location>
</feature>
<evidence type="ECO:0000256" key="4">
    <source>
        <dbReference type="ARBA" id="ARBA00022729"/>
    </source>
</evidence>
<dbReference type="OrthoDB" id="9805202at2"/>
<accession>A0A512E076</accession>
<dbReference type="PANTHER" id="PTHR30600">
    <property type="entry name" value="CYTOCHROME C PEROXIDASE-RELATED"/>
    <property type="match status" value="1"/>
</dbReference>
<dbReference type="GO" id="GO:0004130">
    <property type="term" value="F:cytochrome-c peroxidase activity"/>
    <property type="evidence" value="ECO:0007669"/>
    <property type="project" value="TreeGrafter"/>
</dbReference>
<evidence type="ECO:0000259" key="10">
    <source>
        <dbReference type="PROSITE" id="PS51007"/>
    </source>
</evidence>
<sequence>MRLGLRHWLLSTSTCLLTAVTVTAMWSSLSLAQTIPADSELGGEVEIIDNIEDTDPEDEVIDVNEPDDRPLESLKGKAPPLPDLTGIVRNKDWAKAAGKALFWDQQIGSDTVACASCHFRAGADPRVTNQLNPGLNAGDKMWGSTAGTGLTASGQKAGPNITLKPDDFPFRKLLDPNNAKSRVLFDTNDVSASAGTFAGDYVGTIERPKQQPRATNTDRCRRTVDEVFNILGHGTRKVEPRNSPTVINAVFYHRNFWDGRANNMFSGTGVFGLRDIRNDKASRLVVLKADGSVALQNVRLENASAASQAVGPLLSDFEMSCTARAFADIGRKMMAQQALKLQTVSTSDSLFGAGGPLGDMVTASMIGLKFTYGDMIRNAFAKRFWGSPDKFKFVTNDDNSVSLVKDPAGYTQMELNFPLFFGLTVMLYEATLVSDDSPFDRGQLTAQQQQGKAIFEGKGKCIACHDGPLMSKAAHVSSPGKQPKLVERMPMSDGNPSLYDNGFYNIGVRPVQEDLGVGGTDPWGAPLSYSRQWINGRKADSYLINPCDFEVPFPGQETVACGGNAVPPSVNLKDERLAVMGAFKTPTLRNVALTPPYFHNGGQATLQQVMAFYNRGGDFNNINKSPDVTPLGLTLTEQDALVAFMQSLTDERVRCSRAPFDHPELLIPDGHKDGVYKADGRVADRLRVLKATGAAGYGSTSCPSNTGNLFDMARNINGLPIKP</sequence>
<evidence type="ECO:0000313" key="12">
    <source>
        <dbReference type="Proteomes" id="UP000321523"/>
    </source>
</evidence>
<evidence type="ECO:0000256" key="9">
    <source>
        <dbReference type="SAM" id="SignalP"/>
    </source>
</evidence>
<keyword evidence="2 7" id="KW-0349">Heme</keyword>